<accession>A0A0C3A6R2</accession>
<dbReference type="HOGENOM" id="CLU_2723690_0_0_1"/>
<evidence type="ECO:0000256" key="1">
    <source>
        <dbReference type="SAM" id="MobiDB-lite"/>
    </source>
</evidence>
<dbReference type="InParanoid" id="A0A0C3A6R2"/>
<keyword evidence="3" id="KW-1185">Reference proteome</keyword>
<dbReference type="EMBL" id="KN822061">
    <property type="protein sequence ID" value="KIM60507.1"/>
    <property type="molecule type" value="Genomic_DNA"/>
</dbReference>
<name>A0A0C3A6R2_9AGAM</name>
<dbReference type="AlphaFoldDB" id="A0A0C3A6R2"/>
<evidence type="ECO:0000313" key="3">
    <source>
        <dbReference type="Proteomes" id="UP000053989"/>
    </source>
</evidence>
<reference evidence="3" key="2">
    <citation type="submission" date="2015-01" db="EMBL/GenBank/DDBJ databases">
        <title>Evolutionary Origins and Diversification of the Mycorrhizal Mutualists.</title>
        <authorList>
            <consortium name="DOE Joint Genome Institute"/>
            <consortium name="Mycorrhizal Genomics Consortium"/>
            <person name="Kohler A."/>
            <person name="Kuo A."/>
            <person name="Nagy L.G."/>
            <person name="Floudas D."/>
            <person name="Copeland A."/>
            <person name="Barry K.W."/>
            <person name="Cichocki N."/>
            <person name="Veneault-Fourrey C."/>
            <person name="LaButti K."/>
            <person name="Lindquist E.A."/>
            <person name="Lipzen A."/>
            <person name="Lundell T."/>
            <person name="Morin E."/>
            <person name="Murat C."/>
            <person name="Riley R."/>
            <person name="Ohm R."/>
            <person name="Sun H."/>
            <person name="Tunlid A."/>
            <person name="Henrissat B."/>
            <person name="Grigoriev I.V."/>
            <person name="Hibbett D.S."/>
            <person name="Martin F."/>
        </authorList>
    </citation>
    <scope>NUCLEOTIDE SEQUENCE [LARGE SCALE GENOMIC DNA]</scope>
    <source>
        <strain evidence="3">Foug A</strain>
    </source>
</reference>
<proteinExistence type="predicted"/>
<sequence>MRQEYGHSDFGPTPNGEPHGGHGITTSKPAYISNGLLRALSLPHDRLPRTQVSYNMSLPNGPSASTHWVIRS</sequence>
<feature type="region of interest" description="Disordered" evidence="1">
    <location>
        <begin position="1"/>
        <end position="29"/>
    </location>
</feature>
<evidence type="ECO:0000313" key="2">
    <source>
        <dbReference type="EMBL" id="KIM60507.1"/>
    </source>
</evidence>
<organism evidence="2 3">
    <name type="scientific">Scleroderma citrinum Foug A</name>
    <dbReference type="NCBI Taxonomy" id="1036808"/>
    <lineage>
        <taxon>Eukaryota</taxon>
        <taxon>Fungi</taxon>
        <taxon>Dikarya</taxon>
        <taxon>Basidiomycota</taxon>
        <taxon>Agaricomycotina</taxon>
        <taxon>Agaricomycetes</taxon>
        <taxon>Agaricomycetidae</taxon>
        <taxon>Boletales</taxon>
        <taxon>Sclerodermatineae</taxon>
        <taxon>Sclerodermataceae</taxon>
        <taxon>Scleroderma</taxon>
    </lineage>
</organism>
<gene>
    <name evidence="2" type="ORF">SCLCIDRAFT_1216789</name>
</gene>
<reference evidence="2 3" key="1">
    <citation type="submission" date="2014-04" db="EMBL/GenBank/DDBJ databases">
        <authorList>
            <consortium name="DOE Joint Genome Institute"/>
            <person name="Kuo A."/>
            <person name="Kohler A."/>
            <person name="Nagy L.G."/>
            <person name="Floudas D."/>
            <person name="Copeland A."/>
            <person name="Barry K.W."/>
            <person name="Cichocki N."/>
            <person name="Veneault-Fourrey C."/>
            <person name="LaButti K."/>
            <person name="Lindquist E.A."/>
            <person name="Lipzen A."/>
            <person name="Lundell T."/>
            <person name="Morin E."/>
            <person name="Murat C."/>
            <person name="Sun H."/>
            <person name="Tunlid A."/>
            <person name="Henrissat B."/>
            <person name="Grigoriev I.V."/>
            <person name="Hibbett D.S."/>
            <person name="Martin F."/>
            <person name="Nordberg H.P."/>
            <person name="Cantor M.N."/>
            <person name="Hua S.X."/>
        </authorList>
    </citation>
    <scope>NUCLEOTIDE SEQUENCE [LARGE SCALE GENOMIC DNA]</scope>
    <source>
        <strain evidence="2 3">Foug A</strain>
    </source>
</reference>
<dbReference type="Proteomes" id="UP000053989">
    <property type="component" value="Unassembled WGS sequence"/>
</dbReference>
<protein>
    <submittedName>
        <fullName evidence="2">Uncharacterized protein</fullName>
    </submittedName>
</protein>